<dbReference type="RefSeq" id="WP_165873237.1">
    <property type="nucleotide sequence ID" value="NZ_JADNAH010000006.1"/>
</dbReference>
<organism evidence="2 3">
    <name type="scientific">Harryflintia acetispora</name>
    <dbReference type="NCBI Taxonomy" id="1849041"/>
    <lineage>
        <taxon>Bacteria</taxon>
        <taxon>Bacillati</taxon>
        <taxon>Bacillota</taxon>
        <taxon>Clostridia</taxon>
        <taxon>Eubacteriales</taxon>
        <taxon>Oscillospiraceae</taxon>
        <taxon>Harryflintia</taxon>
    </lineage>
</organism>
<keyword evidence="3" id="KW-1185">Reference proteome</keyword>
<proteinExistence type="predicted"/>
<dbReference type="InterPro" id="IPR018768">
    <property type="entry name" value="DUF2344"/>
</dbReference>
<reference evidence="2 3" key="1">
    <citation type="submission" date="2019-03" db="EMBL/GenBank/DDBJ databases">
        <title>Genomic Encyclopedia of Type Strains, Phase IV (KMG-IV): sequencing the most valuable type-strain genomes for metagenomic binning, comparative biology and taxonomic classification.</title>
        <authorList>
            <person name="Goeker M."/>
        </authorList>
    </citation>
    <scope>NUCLEOTIDE SEQUENCE [LARGE SCALE GENOMIC DNA]</scope>
    <source>
        <strain evidence="2 3">DSM 100433</strain>
    </source>
</reference>
<name>A0A9X8UHW9_9FIRM</name>
<dbReference type="Proteomes" id="UP000294682">
    <property type="component" value="Unassembled WGS sequence"/>
</dbReference>
<dbReference type="NCBIfam" id="TIGR03936">
    <property type="entry name" value="sam_1_link_chp"/>
    <property type="match status" value="1"/>
</dbReference>
<evidence type="ECO:0000313" key="3">
    <source>
        <dbReference type="Proteomes" id="UP000294682"/>
    </source>
</evidence>
<comment type="caution">
    <text evidence="2">The sequence shown here is derived from an EMBL/GenBank/DDBJ whole genome shotgun (WGS) entry which is preliminary data.</text>
</comment>
<dbReference type="EMBL" id="SLUK01000015">
    <property type="protein sequence ID" value="TCL41096.1"/>
    <property type="molecule type" value="Genomic_DNA"/>
</dbReference>
<sequence length="218" mass="24672">MIDIRIFYKKRGRIKYISHLDMNRLMQRALKRSGLPVWYTQGFNPHMYLTFALPLSLGFESDYEIMDIRLTEELPMEEVVARLDAQMPPGLTVFKAAPPEMDVKEITDCIYEITAEVPGGAKKAKEQLEALMAEPALMVEKKTKRGVATVDLRPNVELLRCAPQGEDILALRLRCTSGSTLNINPTLPINLFCARYGYEPEGVSYLRVQVLAGGREFC</sequence>
<feature type="domain" description="DUF2344" evidence="1">
    <location>
        <begin position="4"/>
        <end position="185"/>
    </location>
</feature>
<evidence type="ECO:0000259" key="1">
    <source>
        <dbReference type="Pfam" id="PF10105"/>
    </source>
</evidence>
<protein>
    <submittedName>
        <fullName evidence="2">Radical SAM-linked protein</fullName>
    </submittedName>
</protein>
<accession>A0A9X8UHW9</accession>
<dbReference type="AlphaFoldDB" id="A0A9X8UHW9"/>
<gene>
    <name evidence="2" type="ORF">EDD78_11529</name>
</gene>
<dbReference type="Pfam" id="PF10105">
    <property type="entry name" value="DUF2344"/>
    <property type="match status" value="1"/>
</dbReference>
<evidence type="ECO:0000313" key="2">
    <source>
        <dbReference type="EMBL" id="TCL41096.1"/>
    </source>
</evidence>